<dbReference type="AlphaFoldDB" id="A0A2G5SAV1"/>
<sequence length="152" mass="17563">MDYDTDTLRSAKCNRDASQRYYNMLITTLLFFFFPFPISVLLRPLSQKRNRSRSYIFMFLPFCFFLPSKKQGGACHSGIYVPFFLVTKFLRHSKKWSSKPYSVLIRYSTWQLAVGGSTIGMVSIGEESAMRSISLFAAPLAPSWWTFGVSRF</sequence>
<dbReference type="EMBL" id="PDUG01000030">
    <property type="protein sequence ID" value="PIC12029.1"/>
    <property type="molecule type" value="Genomic_DNA"/>
</dbReference>
<proteinExistence type="predicted"/>
<keyword evidence="1" id="KW-1133">Transmembrane helix</keyword>
<evidence type="ECO:0000256" key="1">
    <source>
        <dbReference type="SAM" id="Phobius"/>
    </source>
</evidence>
<comment type="caution">
    <text evidence="2">The sequence shown here is derived from an EMBL/GenBank/DDBJ whole genome shotgun (WGS) entry which is preliminary data.</text>
</comment>
<gene>
    <name evidence="2" type="ORF">B9Z55_028717</name>
</gene>
<evidence type="ECO:0000313" key="3">
    <source>
        <dbReference type="Proteomes" id="UP000230233"/>
    </source>
</evidence>
<keyword evidence="3" id="KW-1185">Reference proteome</keyword>
<name>A0A2G5SAV1_9PELO</name>
<reference evidence="3" key="1">
    <citation type="submission" date="2017-10" db="EMBL/GenBank/DDBJ databases">
        <title>Rapid genome shrinkage in a self-fertile nematode reveals novel sperm competition proteins.</title>
        <authorList>
            <person name="Yin D."/>
            <person name="Schwarz E.M."/>
            <person name="Thomas C.G."/>
            <person name="Felde R.L."/>
            <person name="Korf I.F."/>
            <person name="Cutter A.D."/>
            <person name="Schartner C.M."/>
            <person name="Ralston E.J."/>
            <person name="Meyer B.J."/>
            <person name="Haag E.S."/>
        </authorList>
    </citation>
    <scope>NUCLEOTIDE SEQUENCE [LARGE SCALE GENOMIC DNA]</scope>
    <source>
        <strain evidence="3">JU1422</strain>
    </source>
</reference>
<protein>
    <submittedName>
        <fullName evidence="2">Uncharacterized protein</fullName>
    </submittedName>
</protein>
<accession>A0A2G5SAV1</accession>
<feature type="transmembrane region" description="Helical" evidence="1">
    <location>
        <begin position="20"/>
        <end position="42"/>
    </location>
</feature>
<keyword evidence="1" id="KW-0472">Membrane</keyword>
<keyword evidence="1" id="KW-0812">Transmembrane</keyword>
<dbReference type="Proteomes" id="UP000230233">
    <property type="component" value="Unassembled WGS sequence"/>
</dbReference>
<evidence type="ECO:0000313" key="2">
    <source>
        <dbReference type="EMBL" id="PIC12029.1"/>
    </source>
</evidence>
<organism evidence="2 3">
    <name type="scientific">Caenorhabditis nigoni</name>
    <dbReference type="NCBI Taxonomy" id="1611254"/>
    <lineage>
        <taxon>Eukaryota</taxon>
        <taxon>Metazoa</taxon>
        <taxon>Ecdysozoa</taxon>
        <taxon>Nematoda</taxon>
        <taxon>Chromadorea</taxon>
        <taxon>Rhabditida</taxon>
        <taxon>Rhabditina</taxon>
        <taxon>Rhabditomorpha</taxon>
        <taxon>Rhabditoidea</taxon>
        <taxon>Rhabditidae</taxon>
        <taxon>Peloderinae</taxon>
        <taxon>Caenorhabditis</taxon>
    </lineage>
</organism>